<dbReference type="EMBL" id="JACHCC010000004">
    <property type="protein sequence ID" value="MBB6499552.1"/>
    <property type="molecule type" value="Genomic_DNA"/>
</dbReference>
<evidence type="ECO:0000313" key="3">
    <source>
        <dbReference type="EMBL" id="MBB6499552.1"/>
    </source>
</evidence>
<dbReference type="PRINTS" id="PR00922">
    <property type="entry name" value="DADACBPTASE3"/>
</dbReference>
<name>A0A7X0J335_9SPHI</name>
<comment type="caution">
    <text evidence="3">The sequence shown here is derived from an EMBL/GenBank/DDBJ whole genome shotgun (WGS) entry which is preliminary data.</text>
</comment>
<accession>A0A7X0J335</accession>
<dbReference type="GO" id="GO:0000270">
    <property type="term" value="P:peptidoglycan metabolic process"/>
    <property type="evidence" value="ECO:0007669"/>
    <property type="project" value="TreeGrafter"/>
</dbReference>
<proteinExistence type="inferred from homology"/>
<comment type="similarity">
    <text evidence="1">Belongs to the peptidase S13 family.</text>
</comment>
<dbReference type="Gene3D" id="3.40.710.10">
    <property type="entry name" value="DD-peptidase/beta-lactamase superfamily"/>
    <property type="match status" value="2"/>
</dbReference>
<keyword evidence="3" id="KW-0645">Protease</keyword>
<dbReference type="PANTHER" id="PTHR30023:SF0">
    <property type="entry name" value="PENICILLIN-SENSITIVE CARBOXYPEPTIDASE A"/>
    <property type="match status" value="1"/>
</dbReference>
<organism evidence="3 4">
    <name type="scientific">Pedobacter cryoconitis</name>
    <dbReference type="NCBI Taxonomy" id="188932"/>
    <lineage>
        <taxon>Bacteria</taxon>
        <taxon>Pseudomonadati</taxon>
        <taxon>Bacteroidota</taxon>
        <taxon>Sphingobacteriia</taxon>
        <taxon>Sphingobacteriales</taxon>
        <taxon>Sphingobacteriaceae</taxon>
        <taxon>Pedobacter</taxon>
    </lineage>
</organism>
<dbReference type="GO" id="GO:0009002">
    <property type="term" value="F:serine-type D-Ala-D-Ala carboxypeptidase activity"/>
    <property type="evidence" value="ECO:0007669"/>
    <property type="project" value="UniProtKB-EC"/>
</dbReference>
<gene>
    <name evidence="3" type="ORF">HDF25_001694</name>
</gene>
<dbReference type="SUPFAM" id="SSF56601">
    <property type="entry name" value="beta-lactamase/transpeptidase-like"/>
    <property type="match status" value="1"/>
</dbReference>
<dbReference type="InterPro" id="IPR000667">
    <property type="entry name" value="Peptidase_S13"/>
</dbReference>
<keyword evidence="2 3" id="KW-0378">Hydrolase</keyword>
<dbReference type="InterPro" id="IPR012338">
    <property type="entry name" value="Beta-lactam/transpept-like"/>
</dbReference>
<dbReference type="Proteomes" id="UP000521017">
    <property type="component" value="Unassembled WGS sequence"/>
</dbReference>
<dbReference type="RefSeq" id="WP_184624287.1">
    <property type="nucleotide sequence ID" value="NZ_JACHCC010000004.1"/>
</dbReference>
<evidence type="ECO:0000256" key="2">
    <source>
        <dbReference type="ARBA" id="ARBA00022801"/>
    </source>
</evidence>
<dbReference type="EC" id="3.4.16.4" evidence="3"/>
<dbReference type="EC" id="3.4.21.-" evidence="3"/>
<sequence>MKFKIVRGVSLLFALLLMMLFERCTVNQQMAKRIDHFLRESPVLSDHHIGFALSASDGKEMIYQRDADKYFIPASNMKLFTFYAGLKLIPDSIPSLRYIERGDSLIFWGTGDPSLLEWNLKGDRALKFLKTSHKQLFFAPGRYNGNTYGLGWAWDDYNDYFQAEISELPLQDNLLLFSKEKGKISVVPGYFNDCLRRDSQVRSKDFLVTRKVEDNEFSYPVGLIPEGFRQLVPYKTSTQVTLNLLRDTLGLPVQLIDLRMPPDAKTIYNMKSEDVFRAMLLPSDNFIAEQLLLVYANQFQQQLNSTEAIHYILDKYLKMLPDRPRWVDGSGLSRMNLITPRDMVLLLQLIDREMNNREKLFSMLPAGGQRGTLKNAYPQTDHPFVFGKTGTFSNNYNQSGYIQTKKGRTLVFSFMNNNFMDPIRDVRAEMAVLMTYIHDNF</sequence>
<dbReference type="AlphaFoldDB" id="A0A7X0J335"/>
<dbReference type="Pfam" id="PF02113">
    <property type="entry name" value="Peptidase_S13"/>
    <property type="match status" value="1"/>
</dbReference>
<evidence type="ECO:0000313" key="4">
    <source>
        <dbReference type="Proteomes" id="UP000521017"/>
    </source>
</evidence>
<protein>
    <submittedName>
        <fullName evidence="3">D-alanyl-D-alanine carboxypeptidase/D-alanyl-D-alanine-endopeptidase (Penicillin-binding protein 4)</fullName>
        <ecNumber evidence="3">3.4.16.4</ecNumber>
        <ecNumber evidence="3">3.4.21.-</ecNumber>
    </submittedName>
</protein>
<reference evidence="3 4" key="1">
    <citation type="submission" date="2020-08" db="EMBL/GenBank/DDBJ databases">
        <title>Genomic Encyclopedia of Type Strains, Phase IV (KMG-V): Genome sequencing to study the core and pangenomes of soil and plant-associated prokaryotes.</title>
        <authorList>
            <person name="Whitman W."/>
        </authorList>
    </citation>
    <scope>NUCLEOTIDE SEQUENCE [LARGE SCALE GENOMIC DNA]</scope>
    <source>
        <strain evidence="3 4">M2T3</strain>
    </source>
</reference>
<keyword evidence="3" id="KW-0121">Carboxypeptidase</keyword>
<evidence type="ECO:0000256" key="1">
    <source>
        <dbReference type="ARBA" id="ARBA00006096"/>
    </source>
</evidence>
<dbReference type="PANTHER" id="PTHR30023">
    <property type="entry name" value="D-ALANYL-D-ALANINE CARBOXYPEPTIDASE"/>
    <property type="match status" value="1"/>
</dbReference>
<dbReference type="GO" id="GO:0006508">
    <property type="term" value="P:proteolysis"/>
    <property type="evidence" value="ECO:0007669"/>
    <property type="project" value="InterPro"/>
</dbReference>